<comment type="caution">
    <text evidence="4">The sequence shown here is derived from an EMBL/GenBank/DDBJ whole genome shotgun (WGS) entry which is preliminary data.</text>
</comment>
<evidence type="ECO:0000259" key="2">
    <source>
        <dbReference type="Pfam" id="PF12552"/>
    </source>
</evidence>
<dbReference type="EMBL" id="JBFOLK010000009">
    <property type="protein sequence ID" value="KAL2485224.1"/>
    <property type="molecule type" value="Genomic_DNA"/>
</dbReference>
<sequence length="837" mass="94166">MGKDVQQQPSGISLQNNSPGCMWKILHHINNRRWHHARKRLANKSCDSGKHATVVGDSGGKTTTSRGGEMQENFDATVKVSSVEGNFTESSPVPRSSTKSRIKALISEQVKRRGRHRRSSSDPIRKQLERTASIHHLELSDVDPSGEIALNGEIVGSRDNVQSPIDGLLDPFLKKVSDSTMLTVNHQKQTEVNKHWRQPIRDHTLLQGKLMYGMGPSKYASAQESKLFLDALDLLNMRRELFTKILQDPNCSFANQLHGKRRSNLRFGLTKSVSFPVAGSSGRRNDKSSFIAEEEDNETSAKDFNKHLLTSRGAFLEDGVTENVPPSSAHALKKRHEDKVVMKRFKNLREKLKHAIWEGKNEKQRIVMDAVLHKVPYGRRVSREAKEDTHMHKGPVTDKSNKYSQGSEQFGSDVGKSGLQDIKRTSSFNESLDRYSRLLETSFSREEKHHISEELRLRTTRTPSPVGTSPAATLARILSLPDLRSYSYFPSEDSDGASSLNTPLDNSAGNISIVSNQPGDQRSLCRDSESKNQSNAVSESVNQEYLSDGIETFDANGNLGTTKKAFSHDVNFEHSLSSSRVEKLSPVSDYNSHYLEDEIGPENPMSMTEDSELTPSQLFPTGKDSLAIQLHGPSSDSSTIQENTVGTNTVESRVKEFYGKLLHALDDIQYKSEFNYVRNVLELSGFSGNEILGKWHSAEQPVDPSVFEEVEGCLIAQPDCSGNEEGGCCNHLLLFDLINEVLLDIYERSFSYWHKPLTFQSHIHRMPFGYHVLEEVWADISWYLSWKPEIFLTLDDAVNRDLAKVDGWMNLQFDAEFVGLEMEDLIFDDLLVEFIFD</sequence>
<reference evidence="5" key="1">
    <citation type="submission" date="2024-07" db="EMBL/GenBank/DDBJ databases">
        <title>Two chromosome-level genome assemblies of Korean endemic species Abeliophyllum distichum and Forsythia ovata (Oleaceae).</title>
        <authorList>
            <person name="Jang H."/>
        </authorList>
    </citation>
    <scope>NUCLEOTIDE SEQUENCE [LARGE SCALE GENOMIC DNA]</scope>
</reference>
<evidence type="ECO:0008006" key="6">
    <source>
        <dbReference type="Google" id="ProtNLM"/>
    </source>
</evidence>
<feature type="region of interest" description="Disordered" evidence="1">
    <location>
        <begin position="278"/>
        <end position="298"/>
    </location>
</feature>
<dbReference type="PANTHER" id="PTHR47071:SF9">
    <property type="entry name" value="TRM32-LIKE PROTEIN (DUF3741)"/>
    <property type="match status" value="1"/>
</dbReference>
<feature type="compositionally biased region" description="Polar residues" evidence="1">
    <location>
        <begin position="531"/>
        <end position="540"/>
    </location>
</feature>
<gene>
    <name evidence="4" type="ORF">Adt_29980</name>
</gene>
<feature type="region of interest" description="Disordered" evidence="1">
    <location>
        <begin position="46"/>
        <end position="70"/>
    </location>
</feature>
<feature type="domain" description="DUF3741" evidence="2">
    <location>
        <begin position="209"/>
        <end position="250"/>
    </location>
</feature>
<keyword evidence="5" id="KW-1185">Reference proteome</keyword>
<organism evidence="4 5">
    <name type="scientific">Abeliophyllum distichum</name>
    <dbReference type="NCBI Taxonomy" id="126358"/>
    <lineage>
        <taxon>Eukaryota</taxon>
        <taxon>Viridiplantae</taxon>
        <taxon>Streptophyta</taxon>
        <taxon>Embryophyta</taxon>
        <taxon>Tracheophyta</taxon>
        <taxon>Spermatophyta</taxon>
        <taxon>Magnoliopsida</taxon>
        <taxon>eudicotyledons</taxon>
        <taxon>Gunneridae</taxon>
        <taxon>Pentapetalae</taxon>
        <taxon>asterids</taxon>
        <taxon>lamiids</taxon>
        <taxon>Lamiales</taxon>
        <taxon>Oleaceae</taxon>
        <taxon>Forsythieae</taxon>
        <taxon>Abeliophyllum</taxon>
    </lineage>
</organism>
<feature type="compositionally biased region" description="Polar residues" evidence="1">
    <location>
        <begin position="496"/>
        <end position="520"/>
    </location>
</feature>
<dbReference type="InterPro" id="IPR022212">
    <property type="entry name" value="DUF3741"/>
</dbReference>
<dbReference type="Pfam" id="PF14309">
    <property type="entry name" value="DUF4378"/>
    <property type="match status" value="1"/>
</dbReference>
<evidence type="ECO:0000313" key="4">
    <source>
        <dbReference type="EMBL" id="KAL2485224.1"/>
    </source>
</evidence>
<name>A0ABD1R9X4_9LAMI</name>
<accession>A0ABD1R9X4</accession>
<feature type="domain" description="DUF4378" evidence="3">
    <location>
        <begin position="673"/>
        <end position="833"/>
    </location>
</feature>
<dbReference type="InterPro" id="IPR025486">
    <property type="entry name" value="DUF4378"/>
</dbReference>
<proteinExistence type="predicted"/>
<evidence type="ECO:0000259" key="3">
    <source>
        <dbReference type="Pfam" id="PF14309"/>
    </source>
</evidence>
<evidence type="ECO:0000256" key="1">
    <source>
        <dbReference type="SAM" id="MobiDB-lite"/>
    </source>
</evidence>
<dbReference type="Pfam" id="PF12552">
    <property type="entry name" value="DUF3741"/>
    <property type="match status" value="1"/>
</dbReference>
<feature type="region of interest" description="Disordered" evidence="1">
    <location>
        <begin position="381"/>
        <end position="421"/>
    </location>
</feature>
<feature type="region of interest" description="Disordered" evidence="1">
    <location>
        <begin position="594"/>
        <end position="619"/>
    </location>
</feature>
<dbReference type="AlphaFoldDB" id="A0ABD1R9X4"/>
<protein>
    <recommendedName>
        <fullName evidence="6">DUF4378 domain-containing protein</fullName>
    </recommendedName>
</protein>
<evidence type="ECO:0000313" key="5">
    <source>
        <dbReference type="Proteomes" id="UP001604336"/>
    </source>
</evidence>
<feature type="region of interest" description="Disordered" evidence="1">
    <location>
        <begin position="491"/>
        <end position="540"/>
    </location>
</feature>
<feature type="compositionally biased region" description="Basic and acidic residues" evidence="1">
    <location>
        <begin position="381"/>
        <end position="401"/>
    </location>
</feature>
<dbReference type="Proteomes" id="UP001604336">
    <property type="component" value="Unassembled WGS sequence"/>
</dbReference>
<dbReference type="InterPro" id="IPR044257">
    <property type="entry name" value="TRM32-like"/>
</dbReference>
<feature type="compositionally biased region" description="Polar residues" evidence="1">
    <location>
        <begin position="605"/>
        <end position="619"/>
    </location>
</feature>
<dbReference type="PANTHER" id="PTHR47071">
    <property type="entry name" value="PROTEIN TRM32"/>
    <property type="match status" value="1"/>
</dbReference>